<protein>
    <submittedName>
        <fullName evidence="1">Uncharacterized protein</fullName>
    </submittedName>
</protein>
<accession>A0AAJ0DI53</accession>
<name>A0AAJ0DI53_9PEZI</name>
<evidence type="ECO:0000313" key="1">
    <source>
        <dbReference type="EMBL" id="KAK3050825.1"/>
    </source>
</evidence>
<keyword evidence="2" id="KW-1185">Reference proteome</keyword>
<gene>
    <name evidence="1" type="ORF">LTR09_007901</name>
</gene>
<evidence type="ECO:0000313" key="2">
    <source>
        <dbReference type="Proteomes" id="UP001271007"/>
    </source>
</evidence>
<reference evidence="1" key="1">
    <citation type="submission" date="2023-04" db="EMBL/GenBank/DDBJ databases">
        <title>Black Yeasts Isolated from many extreme environments.</title>
        <authorList>
            <person name="Coleine C."/>
            <person name="Stajich J.E."/>
            <person name="Selbmann L."/>
        </authorList>
    </citation>
    <scope>NUCLEOTIDE SEQUENCE</scope>
    <source>
        <strain evidence="1">CCFEE 5312</strain>
    </source>
</reference>
<organism evidence="1 2">
    <name type="scientific">Extremus antarcticus</name>
    <dbReference type="NCBI Taxonomy" id="702011"/>
    <lineage>
        <taxon>Eukaryota</taxon>
        <taxon>Fungi</taxon>
        <taxon>Dikarya</taxon>
        <taxon>Ascomycota</taxon>
        <taxon>Pezizomycotina</taxon>
        <taxon>Dothideomycetes</taxon>
        <taxon>Dothideomycetidae</taxon>
        <taxon>Mycosphaerellales</taxon>
        <taxon>Extremaceae</taxon>
        <taxon>Extremus</taxon>
    </lineage>
</organism>
<dbReference type="Proteomes" id="UP001271007">
    <property type="component" value="Unassembled WGS sequence"/>
</dbReference>
<proteinExistence type="predicted"/>
<dbReference type="AlphaFoldDB" id="A0AAJ0DI53"/>
<dbReference type="EMBL" id="JAWDJX010000029">
    <property type="protein sequence ID" value="KAK3050825.1"/>
    <property type="molecule type" value="Genomic_DNA"/>
</dbReference>
<sequence>MVWSAPGPLVAIADYPLEYTHTRDQLIKTCVKWRHNFIGYTEGLFRSRTPGRGDKLGRLEKERMHLLVQADTLAMKLSQECGAVHAVRTIYAVRHCLALDNADLGSLLTFWNPRPTHAGPRLKELMEARLIISICLLVNDLCQPYELNIPEGVQLTERLVQRIDLSPEVQAYTSSLRRRSIPEVYEVGYLALTSFAGYRMRVSKIDDEWQPEQKPVLPGTRGARSFFVKACIVQHLSSELNLPQLADKSGVMKETIRGARPFFDPRLAQREADDVLGKFDITFPCSGIERGKLGVISFSWAHVNQLAGTWGYHSIAGDFLTARQVLDIISNPPRSR</sequence>
<comment type="caution">
    <text evidence="1">The sequence shown here is derived from an EMBL/GenBank/DDBJ whole genome shotgun (WGS) entry which is preliminary data.</text>
</comment>